<dbReference type="STRING" id="154981.AKJ29_16740"/>
<name>A0A0P7J7C6_9RHOB</name>
<proteinExistence type="predicted"/>
<dbReference type="EMBL" id="LKBA01000004">
    <property type="protein sequence ID" value="KPN64280.1"/>
    <property type="molecule type" value="Genomic_DNA"/>
</dbReference>
<dbReference type="Pfam" id="PF11363">
    <property type="entry name" value="DUF3164"/>
    <property type="match status" value="1"/>
</dbReference>
<dbReference type="AlphaFoldDB" id="A0A0P7J7C6"/>
<evidence type="ECO:0008006" key="3">
    <source>
        <dbReference type="Google" id="ProtNLM"/>
    </source>
</evidence>
<protein>
    <recommendedName>
        <fullName evidence="3">Sulfate transporter</fullName>
    </recommendedName>
</protein>
<gene>
    <name evidence="1" type="ORF">AKJ29_16740</name>
</gene>
<keyword evidence="2" id="KW-1185">Reference proteome</keyword>
<dbReference type="RefSeq" id="WP_055188370.1">
    <property type="nucleotide sequence ID" value="NZ_FPBS01000001.1"/>
</dbReference>
<reference evidence="1 2" key="1">
    <citation type="submission" date="2015-09" db="EMBL/GenBank/DDBJ databases">
        <title>Draft genome sequence of Aliiroseovarius crassostreae CV919-312TSm, the causative agent of Roseovarius Oyster Disease (formerly Juvenile Oyster Disease).</title>
        <authorList>
            <person name="Kessner L."/>
            <person name="Spinard E."/>
            <person name="Nelson D."/>
        </authorList>
    </citation>
    <scope>NUCLEOTIDE SEQUENCE [LARGE SCALE GENOMIC DNA]</scope>
    <source>
        <strain evidence="1 2">CV919-312</strain>
    </source>
</reference>
<dbReference type="OrthoDB" id="7554786at2"/>
<evidence type="ECO:0000313" key="1">
    <source>
        <dbReference type="EMBL" id="KPN64280.1"/>
    </source>
</evidence>
<sequence length="227" mass="25571">MSSYLTNDKGEITHYINGKGHQVPARIMKPSDVLVDKTVRDIHQFATDLMSQIARFREHTYDDLNALTALLGEQYGIKMRGLREGGRGNVSFKSFDGLLKIEVSIHDKIEFGPELKVAKALVDEYVQEVSEGVPDELQALLNYAFEVDKQGKVNRSALYAMRRWNIDHPTWERAMEAVKDSQRVEDTRQYVVISTRENISTNFKSMQINLANAEDLSSDGSGGDDAA</sequence>
<dbReference type="InterPro" id="IPR021505">
    <property type="entry name" value="Phage_B3_Orf6"/>
</dbReference>
<evidence type="ECO:0000313" key="2">
    <source>
        <dbReference type="Proteomes" id="UP000050471"/>
    </source>
</evidence>
<organism evidence="1 2">
    <name type="scientific">Aliiroseovarius crassostreae</name>
    <dbReference type="NCBI Taxonomy" id="154981"/>
    <lineage>
        <taxon>Bacteria</taxon>
        <taxon>Pseudomonadati</taxon>
        <taxon>Pseudomonadota</taxon>
        <taxon>Alphaproteobacteria</taxon>
        <taxon>Rhodobacterales</taxon>
        <taxon>Paracoccaceae</taxon>
        <taxon>Aliiroseovarius</taxon>
    </lineage>
</organism>
<dbReference type="Proteomes" id="UP000050471">
    <property type="component" value="Unassembled WGS sequence"/>
</dbReference>
<comment type="caution">
    <text evidence="1">The sequence shown here is derived from an EMBL/GenBank/DDBJ whole genome shotgun (WGS) entry which is preliminary data.</text>
</comment>
<accession>A0A0P7J7C6</accession>